<gene>
    <name evidence="1" type="ORF">FA95DRAFT_826770</name>
</gene>
<reference evidence="1" key="2">
    <citation type="journal article" date="2022" name="New Phytol.">
        <title>Evolutionary transition to the ectomycorrhizal habit in the genomes of a hyperdiverse lineage of mushroom-forming fungi.</title>
        <authorList>
            <person name="Looney B."/>
            <person name="Miyauchi S."/>
            <person name="Morin E."/>
            <person name="Drula E."/>
            <person name="Courty P.E."/>
            <person name="Kohler A."/>
            <person name="Kuo A."/>
            <person name="LaButti K."/>
            <person name="Pangilinan J."/>
            <person name="Lipzen A."/>
            <person name="Riley R."/>
            <person name="Andreopoulos W."/>
            <person name="He G."/>
            <person name="Johnson J."/>
            <person name="Nolan M."/>
            <person name="Tritt A."/>
            <person name="Barry K.W."/>
            <person name="Grigoriev I.V."/>
            <person name="Nagy L.G."/>
            <person name="Hibbett D."/>
            <person name="Henrissat B."/>
            <person name="Matheny P.B."/>
            <person name="Labbe J."/>
            <person name="Martin F.M."/>
        </authorList>
    </citation>
    <scope>NUCLEOTIDE SEQUENCE</scope>
    <source>
        <strain evidence="1">FP105234-sp</strain>
    </source>
</reference>
<comment type="caution">
    <text evidence="1">The sequence shown here is derived from an EMBL/GenBank/DDBJ whole genome shotgun (WGS) entry which is preliminary data.</text>
</comment>
<proteinExistence type="predicted"/>
<organism evidence="1 2">
    <name type="scientific">Auriscalpium vulgare</name>
    <dbReference type="NCBI Taxonomy" id="40419"/>
    <lineage>
        <taxon>Eukaryota</taxon>
        <taxon>Fungi</taxon>
        <taxon>Dikarya</taxon>
        <taxon>Basidiomycota</taxon>
        <taxon>Agaricomycotina</taxon>
        <taxon>Agaricomycetes</taxon>
        <taxon>Russulales</taxon>
        <taxon>Auriscalpiaceae</taxon>
        <taxon>Auriscalpium</taxon>
    </lineage>
</organism>
<keyword evidence="2" id="KW-1185">Reference proteome</keyword>
<evidence type="ECO:0000313" key="2">
    <source>
        <dbReference type="Proteomes" id="UP000814033"/>
    </source>
</evidence>
<name>A0ACB8R9Q0_9AGAM</name>
<evidence type="ECO:0000313" key="1">
    <source>
        <dbReference type="EMBL" id="KAI0040738.1"/>
    </source>
</evidence>
<dbReference type="EMBL" id="MU276172">
    <property type="protein sequence ID" value="KAI0040738.1"/>
    <property type="molecule type" value="Genomic_DNA"/>
</dbReference>
<reference evidence="1" key="1">
    <citation type="submission" date="2021-02" db="EMBL/GenBank/DDBJ databases">
        <authorList>
            <consortium name="DOE Joint Genome Institute"/>
            <person name="Ahrendt S."/>
            <person name="Looney B.P."/>
            <person name="Miyauchi S."/>
            <person name="Morin E."/>
            <person name="Drula E."/>
            <person name="Courty P.E."/>
            <person name="Chicoki N."/>
            <person name="Fauchery L."/>
            <person name="Kohler A."/>
            <person name="Kuo A."/>
            <person name="Labutti K."/>
            <person name="Pangilinan J."/>
            <person name="Lipzen A."/>
            <person name="Riley R."/>
            <person name="Andreopoulos W."/>
            <person name="He G."/>
            <person name="Johnson J."/>
            <person name="Barry K.W."/>
            <person name="Grigoriev I.V."/>
            <person name="Nagy L."/>
            <person name="Hibbett D."/>
            <person name="Henrissat B."/>
            <person name="Matheny P.B."/>
            <person name="Labbe J."/>
            <person name="Martin F."/>
        </authorList>
    </citation>
    <scope>NUCLEOTIDE SEQUENCE</scope>
    <source>
        <strain evidence="1">FP105234-sp</strain>
    </source>
</reference>
<protein>
    <submittedName>
        <fullName evidence="1">Uncharacterized protein</fullName>
    </submittedName>
</protein>
<feature type="non-terminal residue" evidence="1">
    <location>
        <position position="318"/>
    </location>
</feature>
<sequence>MLFALFFIVAAVQLLKLGGPINHIHQHFRDCLTLGGRPRISLLPAAPTHIESTPVAFPGSLPVAIVDPLPSSSSWEVVEVVNAPQPSSGHSVFPVETAPAALDLQPRDHRQSESSILDHVRPYAAALLAGVLAVILVTVLVRVAATYARAHALIKAQLADFEKRELAQSAELAQLQAARIADAQLSGSSIQSLRNDKNTLAQRTREQESLIRQMTTQAEAAERLEHVLEFDGQAGLLRAARDEADRQSRFVEQLNATIADMQSREISLRAQLETQAGDARVREDELCHARDEQLRNAQKAANDSEQQAAQLRAALADA</sequence>
<accession>A0ACB8R9Q0</accession>
<dbReference type="Proteomes" id="UP000814033">
    <property type="component" value="Unassembled WGS sequence"/>
</dbReference>